<keyword evidence="2" id="KW-1185">Reference proteome</keyword>
<dbReference type="RefSeq" id="WP_272094938.1">
    <property type="nucleotide sequence ID" value="NZ_JAQNDK010000001.1"/>
</dbReference>
<proteinExistence type="predicted"/>
<evidence type="ECO:0008006" key="3">
    <source>
        <dbReference type="Google" id="ProtNLM"/>
    </source>
</evidence>
<organism evidence="1 2">
    <name type="scientific">Sorangium atrum</name>
    <dbReference type="NCBI Taxonomy" id="2995308"/>
    <lineage>
        <taxon>Bacteria</taxon>
        <taxon>Pseudomonadati</taxon>
        <taxon>Myxococcota</taxon>
        <taxon>Polyangia</taxon>
        <taxon>Polyangiales</taxon>
        <taxon>Polyangiaceae</taxon>
        <taxon>Sorangium</taxon>
    </lineage>
</organism>
<dbReference type="Proteomes" id="UP001217485">
    <property type="component" value="Unassembled WGS sequence"/>
</dbReference>
<sequence>MVDAAFPDAAAFWRKARAFEKLAEQGAKRKKGFARYAPEVLPADEDGKPDFPPVWRTDARVRQAIARMSHGFCAYCQSPVSSTHPGKGGEDRPPGQVEHFRPKARFPAQVYAWDNYFLGCMGCNGTKHDKWPAEGYVRPDEGKPGSRFVFAENGEIKAREGDEQARCTVEDFGLDRHWLTKHRGQAIQSHLDFVRRLMGRPGIQLQDMLITRPVAFSEAINQNVWRVWANGRRKKKPSRVRPRRA</sequence>
<accession>A0ABT5BVI3</accession>
<evidence type="ECO:0000313" key="1">
    <source>
        <dbReference type="EMBL" id="MDC0678165.1"/>
    </source>
</evidence>
<name>A0ABT5BVI3_9BACT</name>
<comment type="caution">
    <text evidence="1">The sequence shown here is derived from an EMBL/GenBank/DDBJ whole genome shotgun (WGS) entry which is preliminary data.</text>
</comment>
<dbReference type="EMBL" id="JAQNDK010000001">
    <property type="protein sequence ID" value="MDC0678165.1"/>
    <property type="molecule type" value="Genomic_DNA"/>
</dbReference>
<dbReference type="Gene3D" id="1.10.30.50">
    <property type="match status" value="1"/>
</dbReference>
<evidence type="ECO:0000313" key="2">
    <source>
        <dbReference type="Proteomes" id="UP001217485"/>
    </source>
</evidence>
<reference evidence="1 2" key="1">
    <citation type="submission" date="2023-01" db="EMBL/GenBank/DDBJ databases">
        <title>Minimal conservation of predation-associated metabolite biosynthetic gene clusters underscores biosynthetic potential of Myxococcota including descriptions for ten novel species: Archangium lansinium sp. nov., Myxococcus landrumus sp. nov., Nannocystis bai.</title>
        <authorList>
            <person name="Ahearne A."/>
            <person name="Stevens C."/>
            <person name="Dowd S."/>
        </authorList>
    </citation>
    <scope>NUCLEOTIDE SEQUENCE [LARGE SCALE GENOMIC DNA]</scope>
    <source>
        <strain evidence="1 2">WIWO2</strain>
    </source>
</reference>
<protein>
    <recommendedName>
        <fullName evidence="3">HNH domain-containing protein</fullName>
    </recommendedName>
</protein>
<gene>
    <name evidence="1" type="ORF">POL72_10505</name>
</gene>